<sequence length="167" mass="19253">MSIQQGWRQRGLPHKGWRLIAVYDSRDAESHGDSPRYEVCQMCGNEQVRYVHVLDHDDVAESIEVGCVCAENLCEDYSDSGPRARERRLVNRAARRSKWLKRKWRQSAKGNDFLNVEGNNLGVHQQKNGRWGYRINSTFSVTSYPTEDAAKLALFDRLWPADPESTQ</sequence>
<evidence type="ECO:0000313" key="1">
    <source>
        <dbReference type="EMBL" id="KRG60873.1"/>
    </source>
</evidence>
<gene>
    <name evidence="1" type="ORF">ABB22_00195</name>
</gene>
<reference evidence="1 2" key="1">
    <citation type="submission" date="2015-05" db="EMBL/GenBank/DDBJ databases">
        <title>Genome sequencing and analysis of members of genus Stenotrophomonas.</title>
        <authorList>
            <person name="Patil P.P."/>
            <person name="Midha S."/>
            <person name="Patil P.B."/>
        </authorList>
    </citation>
    <scope>NUCLEOTIDE SEQUENCE [LARGE SCALE GENOMIC DNA]</scope>
    <source>
        <strain evidence="1 2">DSM 12575</strain>
    </source>
</reference>
<organism evidence="1 2">
    <name type="scientific">Stenotrophomonas nitritireducens</name>
    <dbReference type="NCBI Taxonomy" id="83617"/>
    <lineage>
        <taxon>Bacteria</taxon>
        <taxon>Pseudomonadati</taxon>
        <taxon>Pseudomonadota</taxon>
        <taxon>Gammaproteobacteria</taxon>
        <taxon>Lysobacterales</taxon>
        <taxon>Lysobacteraceae</taxon>
        <taxon>Stenotrophomonas</taxon>
    </lineage>
</organism>
<accession>A0ABR5NPJ2</accession>
<proteinExistence type="predicted"/>
<name>A0ABR5NPJ2_9GAMM</name>
<keyword evidence="2" id="KW-1185">Reference proteome</keyword>
<dbReference type="Proteomes" id="UP000050902">
    <property type="component" value="Unassembled WGS sequence"/>
</dbReference>
<dbReference type="EMBL" id="LDJG01000001">
    <property type="protein sequence ID" value="KRG60873.1"/>
    <property type="molecule type" value="Genomic_DNA"/>
</dbReference>
<comment type="caution">
    <text evidence="1">The sequence shown here is derived from an EMBL/GenBank/DDBJ whole genome shotgun (WGS) entry which is preliminary data.</text>
</comment>
<evidence type="ECO:0008006" key="3">
    <source>
        <dbReference type="Google" id="ProtNLM"/>
    </source>
</evidence>
<evidence type="ECO:0000313" key="2">
    <source>
        <dbReference type="Proteomes" id="UP000050902"/>
    </source>
</evidence>
<protein>
    <recommendedName>
        <fullName evidence="3">HNH endonuclease</fullName>
    </recommendedName>
</protein>
<dbReference type="RefSeq" id="WP_057504977.1">
    <property type="nucleotide sequence ID" value="NZ_LDJG01000001.1"/>
</dbReference>